<accession>A0ABM1M4Y4</accession>
<dbReference type="GeneID" id="108557571"/>
<comment type="similarity">
    <text evidence="2">Belongs to the perilipin family.</text>
</comment>
<keyword evidence="3" id="KW-0551">Lipid droplet</keyword>
<dbReference type="PANTHER" id="PTHR14024">
    <property type="entry name" value="PERILIPIN"/>
    <property type="match status" value="1"/>
</dbReference>
<name>A0ABM1M4Y4_NICVS</name>
<evidence type="ECO:0000313" key="6">
    <source>
        <dbReference type="RefSeq" id="XP_017769634.1"/>
    </source>
</evidence>
<keyword evidence="5" id="KW-1185">Reference proteome</keyword>
<evidence type="ECO:0000256" key="3">
    <source>
        <dbReference type="ARBA" id="ARBA00022677"/>
    </source>
</evidence>
<evidence type="ECO:0000256" key="2">
    <source>
        <dbReference type="ARBA" id="ARBA00006311"/>
    </source>
</evidence>
<gene>
    <name evidence="6 7" type="primary">LOC108557571</name>
</gene>
<evidence type="ECO:0000313" key="7">
    <source>
        <dbReference type="RefSeq" id="XP_017769635.1"/>
    </source>
</evidence>
<dbReference type="PANTHER" id="PTHR14024:SF49">
    <property type="entry name" value="LIPID STORAGE DROPLETS SURFACE-BINDING PROTEIN 1"/>
    <property type="match status" value="1"/>
</dbReference>
<dbReference type="RefSeq" id="XP_017769634.1">
    <property type="nucleotide sequence ID" value="XM_017914145.1"/>
</dbReference>
<comment type="subcellular location">
    <subcellularLocation>
        <location evidence="1">Lipid droplet</location>
    </subcellularLocation>
</comment>
<dbReference type="InterPro" id="IPR004279">
    <property type="entry name" value="Perilipin"/>
</dbReference>
<organism evidence="5 6">
    <name type="scientific">Nicrophorus vespilloides</name>
    <name type="common">Boreal carrion beetle</name>
    <dbReference type="NCBI Taxonomy" id="110193"/>
    <lineage>
        <taxon>Eukaryota</taxon>
        <taxon>Metazoa</taxon>
        <taxon>Ecdysozoa</taxon>
        <taxon>Arthropoda</taxon>
        <taxon>Hexapoda</taxon>
        <taxon>Insecta</taxon>
        <taxon>Pterygota</taxon>
        <taxon>Neoptera</taxon>
        <taxon>Endopterygota</taxon>
        <taxon>Coleoptera</taxon>
        <taxon>Polyphaga</taxon>
        <taxon>Staphyliniformia</taxon>
        <taxon>Silphidae</taxon>
        <taxon>Nicrophorinae</taxon>
        <taxon>Nicrophorus</taxon>
    </lineage>
</organism>
<dbReference type="Proteomes" id="UP000695000">
    <property type="component" value="Unplaced"/>
</dbReference>
<feature type="compositionally biased region" description="Basic and acidic residues" evidence="4">
    <location>
        <begin position="196"/>
        <end position="218"/>
    </location>
</feature>
<evidence type="ECO:0000256" key="1">
    <source>
        <dbReference type="ARBA" id="ARBA00004502"/>
    </source>
</evidence>
<reference evidence="6 7" key="1">
    <citation type="submission" date="2025-05" db="UniProtKB">
        <authorList>
            <consortium name="RefSeq"/>
        </authorList>
    </citation>
    <scope>IDENTIFICATION</scope>
    <source>
        <tissue evidence="6 7">Whole Larva</tissue>
    </source>
</reference>
<dbReference type="RefSeq" id="XP_017769635.1">
    <property type="nucleotide sequence ID" value="XM_017914146.1"/>
</dbReference>
<evidence type="ECO:0000256" key="4">
    <source>
        <dbReference type="SAM" id="MobiDB-lite"/>
    </source>
</evidence>
<feature type="region of interest" description="Disordered" evidence="4">
    <location>
        <begin position="196"/>
        <end position="229"/>
    </location>
</feature>
<dbReference type="Pfam" id="PF03036">
    <property type="entry name" value="Perilipin"/>
    <property type="match status" value="1"/>
</dbReference>
<evidence type="ECO:0000313" key="5">
    <source>
        <dbReference type="Proteomes" id="UP000695000"/>
    </source>
</evidence>
<feature type="compositionally biased region" description="Low complexity" evidence="4">
    <location>
        <begin position="219"/>
        <end position="229"/>
    </location>
</feature>
<protein>
    <submittedName>
        <fullName evidence="6 7">Lipid storage droplets surface-binding protein 1-like isoform X1</fullName>
    </submittedName>
</protein>
<proteinExistence type="inferred from homology"/>
<sequence>MSEQNNQQACVRMESVDRITKLPLVEGTWQTGKSIYDKVKDYNSITNWTMSTAESTVSKAVEVGMPYATPVVQKMEGPIKKVDGMLCSGLDFVEANVPAVKIPPGELLLQLYTSTKEYVASNPTVQTACAVVQPKFQTAKNQMEQVVETAKTTVQGAKSMVEPAMSTAKVMVEPYVQSSLEKAAALRDYGTQKIEEYMHAGAKQEQKPEAEEEKKEEGGSSAPECSDCQ</sequence>